<protein>
    <recommendedName>
        <fullName evidence="3">Glycosyltransferase</fullName>
    </recommendedName>
</protein>
<reference evidence="1 2" key="1">
    <citation type="submission" date="2022-11" db="EMBL/GenBank/DDBJ databases">
        <title>Spartinivicinus poritis sp. nov., isolated from scleractinian coral Porites lutea.</title>
        <authorList>
            <person name="Zhang G."/>
            <person name="Cai L."/>
            <person name="Wei Q."/>
        </authorList>
    </citation>
    <scope>NUCLEOTIDE SEQUENCE [LARGE SCALE GENOMIC DNA]</scope>
    <source>
        <strain evidence="1 2">A2-2</strain>
    </source>
</reference>
<evidence type="ECO:0000313" key="1">
    <source>
        <dbReference type="EMBL" id="MDE1461926.1"/>
    </source>
</evidence>
<dbReference type="Pfam" id="PF20330">
    <property type="entry name" value="DUF6625"/>
    <property type="match status" value="1"/>
</dbReference>
<evidence type="ECO:0000313" key="2">
    <source>
        <dbReference type="Proteomes" id="UP001528823"/>
    </source>
</evidence>
<dbReference type="Proteomes" id="UP001528823">
    <property type="component" value="Unassembled WGS sequence"/>
</dbReference>
<proteinExistence type="predicted"/>
<dbReference type="EMBL" id="JAPMOU010000007">
    <property type="protein sequence ID" value="MDE1461926.1"/>
    <property type="molecule type" value="Genomic_DNA"/>
</dbReference>
<accession>A0ABT5U7F6</accession>
<evidence type="ECO:0008006" key="3">
    <source>
        <dbReference type="Google" id="ProtNLM"/>
    </source>
</evidence>
<keyword evidence="2" id="KW-1185">Reference proteome</keyword>
<name>A0ABT5U7F6_9GAMM</name>
<gene>
    <name evidence="1" type="ORF">ORQ98_08075</name>
</gene>
<comment type="caution">
    <text evidence="1">The sequence shown here is derived from an EMBL/GenBank/DDBJ whole genome shotgun (WGS) entry which is preliminary data.</text>
</comment>
<sequence>MNNKSIAIIIPYFGQWPEWIDLYIESCKYNPTIDWIFFSDCGPPQNKADNITIHHMSFNDYKQYISKKLEINFSCCQPYKLCDLKPSYGYIHENILTNYDYYGFGDIDVIYGDIRKFYTEKVLTHNCISTHWDRISGHLALFKNTALNRNAFKKIKNWQQLMENESHFGIDESKLSKIYLRHKKYPDWLRKAYGFFSPYQKNCYFKEQYSTILSDSPWINGSSEHPELWFWKKGKLTNNKDTDREFLYLHFMNWKSSKWLPERYGNKAAWEKLNSINNVPFSQINNGWSISPQGFLPL</sequence>
<dbReference type="InterPro" id="IPR046733">
    <property type="entry name" value="DUF6625"/>
</dbReference>
<organism evidence="1 2">
    <name type="scientific">Spartinivicinus poritis</name>
    <dbReference type="NCBI Taxonomy" id="2994640"/>
    <lineage>
        <taxon>Bacteria</taxon>
        <taxon>Pseudomonadati</taxon>
        <taxon>Pseudomonadota</taxon>
        <taxon>Gammaproteobacteria</taxon>
        <taxon>Oceanospirillales</taxon>
        <taxon>Zooshikellaceae</taxon>
        <taxon>Spartinivicinus</taxon>
    </lineage>
</organism>
<dbReference type="RefSeq" id="WP_274688285.1">
    <property type="nucleotide sequence ID" value="NZ_JAPMOU010000007.1"/>
</dbReference>